<sequence>MMNINKEDQDQLTTKYLVQFCYTCERAHACTTEETTAHCMKIKQEEAEYAQPQDEMRELLRWYEQI</sequence>
<proteinExistence type="predicted"/>
<gene>
    <name evidence="1" type="ORF">DFQ01_10757</name>
</gene>
<reference evidence="1 2" key="1">
    <citation type="submission" date="2018-05" db="EMBL/GenBank/DDBJ databases">
        <title>Genomic Encyclopedia of Type Strains, Phase III (KMG-III): the genomes of soil and plant-associated and newly described type strains.</title>
        <authorList>
            <person name="Whitman W."/>
        </authorList>
    </citation>
    <scope>NUCLEOTIDE SEQUENCE [LARGE SCALE GENOMIC DNA]</scope>
    <source>
        <strain evidence="1 2">CECT 5696</strain>
    </source>
</reference>
<organism evidence="1 2">
    <name type="scientific">Paenibacillus cellulosilyticus</name>
    <dbReference type="NCBI Taxonomy" id="375489"/>
    <lineage>
        <taxon>Bacteria</taxon>
        <taxon>Bacillati</taxon>
        <taxon>Bacillota</taxon>
        <taxon>Bacilli</taxon>
        <taxon>Bacillales</taxon>
        <taxon>Paenibacillaceae</taxon>
        <taxon>Paenibacillus</taxon>
    </lineage>
</organism>
<dbReference type="EMBL" id="QGTQ01000007">
    <property type="protein sequence ID" value="PWW03162.1"/>
    <property type="molecule type" value="Genomic_DNA"/>
</dbReference>
<evidence type="ECO:0000313" key="2">
    <source>
        <dbReference type="Proteomes" id="UP000246635"/>
    </source>
</evidence>
<accession>A0A2V2YTU3</accession>
<dbReference type="RefSeq" id="WP_245946633.1">
    <property type="nucleotide sequence ID" value="NZ_CP054612.1"/>
</dbReference>
<evidence type="ECO:0000313" key="1">
    <source>
        <dbReference type="EMBL" id="PWW03162.1"/>
    </source>
</evidence>
<protein>
    <submittedName>
        <fullName evidence="1">Uncharacterized protein</fullName>
    </submittedName>
</protein>
<name>A0A2V2YTU3_9BACL</name>
<dbReference type="AlphaFoldDB" id="A0A2V2YTU3"/>
<comment type="caution">
    <text evidence="1">The sequence shown here is derived from an EMBL/GenBank/DDBJ whole genome shotgun (WGS) entry which is preliminary data.</text>
</comment>
<keyword evidence="2" id="KW-1185">Reference proteome</keyword>
<dbReference type="Proteomes" id="UP000246635">
    <property type="component" value="Unassembled WGS sequence"/>
</dbReference>